<dbReference type="KEGG" id="bkr:AAFP32_08660"/>
<dbReference type="RefSeq" id="WP_350268796.1">
    <property type="nucleotide sequence ID" value="NZ_CP158281.1"/>
</dbReference>
<protein>
    <submittedName>
        <fullName evidence="1">Uncharacterized protein</fullName>
    </submittedName>
</protein>
<evidence type="ECO:0000313" key="1">
    <source>
        <dbReference type="EMBL" id="XBV87654.1"/>
    </source>
</evidence>
<sequence>MSRRHGRQSATILRIHMTSGDLHRGCACFRFDVLAFLGYAGLTHQSA</sequence>
<proteinExistence type="predicted"/>
<reference evidence="1" key="1">
    <citation type="submission" date="2024-06" db="EMBL/GenBank/DDBJ databases">
        <title>Brevibacterium koreense sp. nov., isolated from jogae-jeotgal, a Korean fermented seafood.</title>
        <authorList>
            <person name="Whon T.W."/>
            <person name="Nam S."/>
            <person name="Kim Y."/>
        </authorList>
    </citation>
    <scope>NUCLEOTIDE SEQUENCE</scope>
    <source>
        <strain evidence="1">CBA3109</strain>
    </source>
</reference>
<gene>
    <name evidence="1" type="ORF">AAFP32_08660</name>
</gene>
<dbReference type="AlphaFoldDB" id="A0AAU7UH09"/>
<dbReference type="EMBL" id="CP158281">
    <property type="protein sequence ID" value="XBV87654.1"/>
    <property type="molecule type" value="Genomic_DNA"/>
</dbReference>
<organism evidence="1">
    <name type="scientific">Brevibacterium koreense</name>
    <dbReference type="NCBI Taxonomy" id="3140787"/>
    <lineage>
        <taxon>Bacteria</taxon>
        <taxon>Bacillati</taxon>
        <taxon>Actinomycetota</taxon>
        <taxon>Actinomycetes</taxon>
        <taxon>Micrococcales</taxon>
        <taxon>Brevibacteriaceae</taxon>
        <taxon>Brevibacterium</taxon>
    </lineage>
</organism>
<name>A0AAU7UH09_9MICO</name>
<accession>A0AAU7UH09</accession>